<evidence type="ECO:0000256" key="2">
    <source>
        <dbReference type="ARBA" id="ARBA00022475"/>
    </source>
</evidence>
<name>A0ABT5IWM5_9NEIS</name>
<dbReference type="PANTHER" id="PTHR30250:SF11">
    <property type="entry name" value="O-ANTIGEN TRANSPORTER-RELATED"/>
    <property type="match status" value="1"/>
</dbReference>
<reference evidence="7 8" key="1">
    <citation type="submission" date="2023-01" db="EMBL/GenBank/DDBJ databases">
        <title>Novel species of the genus Vogesella isolated from rivers.</title>
        <authorList>
            <person name="Lu H."/>
        </authorList>
    </citation>
    <scope>NUCLEOTIDE SEQUENCE [LARGE SCALE GENOMIC DNA]</scope>
    <source>
        <strain evidence="7 8">DC21W</strain>
    </source>
</reference>
<dbReference type="Proteomes" id="UP001219956">
    <property type="component" value="Unassembled WGS sequence"/>
</dbReference>
<comment type="subcellular location">
    <subcellularLocation>
        <location evidence="1">Cell membrane</location>
        <topology evidence="1">Multi-pass membrane protein</topology>
    </subcellularLocation>
</comment>
<feature type="transmembrane region" description="Helical" evidence="6">
    <location>
        <begin position="81"/>
        <end position="98"/>
    </location>
</feature>
<feature type="transmembrane region" description="Helical" evidence="6">
    <location>
        <begin position="356"/>
        <end position="375"/>
    </location>
</feature>
<gene>
    <name evidence="7" type="ORF">PQU95_06890</name>
</gene>
<feature type="transmembrane region" description="Helical" evidence="6">
    <location>
        <begin position="381"/>
        <end position="401"/>
    </location>
</feature>
<accession>A0ABT5IWM5</accession>
<keyword evidence="5 6" id="KW-0472">Membrane</keyword>
<feature type="transmembrane region" description="Helical" evidence="6">
    <location>
        <begin position="328"/>
        <end position="349"/>
    </location>
</feature>
<feature type="transmembrane region" description="Helical" evidence="6">
    <location>
        <begin position="12"/>
        <end position="31"/>
    </location>
</feature>
<evidence type="ECO:0000256" key="6">
    <source>
        <dbReference type="SAM" id="Phobius"/>
    </source>
</evidence>
<feature type="transmembrane region" description="Helical" evidence="6">
    <location>
        <begin position="207"/>
        <end position="225"/>
    </location>
</feature>
<dbReference type="Pfam" id="PF01943">
    <property type="entry name" value="Polysacc_synt"/>
    <property type="match status" value="1"/>
</dbReference>
<evidence type="ECO:0000313" key="8">
    <source>
        <dbReference type="Proteomes" id="UP001219956"/>
    </source>
</evidence>
<dbReference type="InterPro" id="IPR050833">
    <property type="entry name" value="Poly_Biosynth_Transport"/>
</dbReference>
<keyword evidence="3 6" id="KW-0812">Transmembrane</keyword>
<feature type="transmembrane region" description="Helical" evidence="6">
    <location>
        <begin position="136"/>
        <end position="156"/>
    </location>
</feature>
<evidence type="ECO:0000256" key="3">
    <source>
        <dbReference type="ARBA" id="ARBA00022692"/>
    </source>
</evidence>
<keyword evidence="4 6" id="KW-1133">Transmembrane helix</keyword>
<organism evidence="7 8">
    <name type="scientific">Vogesella aquatica</name>
    <dbReference type="NCBI Taxonomy" id="2984206"/>
    <lineage>
        <taxon>Bacteria</taxon>
        <taxon>Pseudomonadati</taxon>
        <taxon>Pseudomonadota</taxon>
        <taxon>Betaproteobacteria</taxon>
        <taxon>Neisseriales</taxon>
        <taxon>Chromobacteriaceae</taxon>
        <taxon>Vogesella</taxon>
    </lineage>
</organism>
<dbReference type="PANTHER" id="PTHR30250">
    <property type="entry name" value="PST FAMILY PREDICTED COLANIC ACID TRANSPORTER"/>
    <property type="match status" value="1"/>
</dbReference>
<feature type="transmembrane region" description="Helical" evidence="6">
    <location>
        <begin position="245"/>
        <end position="268"/>
    </location>
</feature>
<evidence type="ECO:0000313" key="7">
    <source>
        <dbReference type="EMBL" id="MDC7716938.1"/>
    </source>
</evidence>
<comment type="caution">
    <text evidence="7">The sequence shown here is derived from an EMBL/GenBank/DDBJ whole genome shotgun (WGS) entry which is preliminary data.</text>
</comment>
<dbReference type="RefSeq" id="WP_272751298.1">
    <property type="nucleotide sequence ID" value="NZ_JAQQLF010000007.1"/>
</dbReference>
<feature type="transmembrane region" description="Helical" evidence="6">
    <location>
        <begin position="168"/>
        <end position="186"/>
    </location>
</feature>
<feature type="transmembrane region" description="Helical" evidence="6">
    <location>
        <begin position="289"/>
        <end position="308"/>
    </location>
</feature>
<keyword evidence="2" id="KW-1003">Cell membrane</keyword>
<evidence type="ECO:0000256" key="5">
    <source>
        <dbReference type="ARBA" id="ARBA00023136"/>
    </source>
</evidence>
<dbReference type="EMBL" id="JAQQLF010000007">
    <property type="protein sequence ID" value="MDC7716938.1"/>
    <property type="molecule type" value="Genomic_DNA"/>
</dbReference>
<evidence type="ECO:0000256" key="1">
    <source>
        <dbReference type="ARBA" id="ARBA00004651"/>
    </source>
</evidence>
<feature type="transmembrane region" description="Helical" evidence="6">
    <location>
        <begin position="37"/>
        <end position="61"/>
    </location>
</feature>
<sequence>MNNLIRIVNIGLRAITLAVRFLFIFLLAKYLDPTEVGYYGIFTATVGYAMYFFGLDFYTYVSREILKVPPSRRGQLLKGQVALSVLLYIALAPFALWFLSKNNWPSSLIYWFFPIVVLEHFNQEISRLLITLSEQLISSVILFIRQGSWAIVIIVLMRMESDMRNLDVVMAAWAMAGSIAAGTGIWKLKQLKTEGWHLPIDWRWVKNGIGVSIVFLIATLALRGVQTFDRYWLEALGGIKMVGAYVLLISIAGTLLTFLDAAVFAFSYPDLIRLHHERKYDELKNQIRILFWQTAGLSIMFGIISWLVLPYLLSWIGNPLYLKAVSWYPWLLLAMIVNAIGMVPHYALYACDVDKPIIYSHLAALIIFVLVIAIFSHWLGYQAVFFGINAAFACIFIWKAVSYFRLLQQWEFS</sequence>
<proteinExistence type="predicted"/>
<protein>
    <submittedName>
        <fullName evidence="7">Oligosaccharide flippase family protein</fullName>
    </submittedName>
</protein>
<evidence type="ECO:0000256" key="4">
    <source>
        <dbReference type="ARBA" id="ARBA00022989"/>
    </source>
</evidence>
<feature type="transmembrane region" description="Helical" evidence="6">
    <location>
        <begin position="104"/>
        <end position="121"/>
    </location>
</feature>
<dbReference type="InterPro" id="IPR002797">
    <property type="entry name" value="Polysacc_synth"/>
</dbReference>
<keyword evidence="8" id="KW-1185">Reference proteome</keyword>